<protein>
    <recommendedName>
        <fullName evidence="1">diguanylate cyclase</fullName>
        <ecNumber evidence="1">2.7.7.65</ecNumber>
    </recommendedName>
</protein>
<dbReference type="PANTHER" id="PTHR45138">
    <property type="entry name" value="REGULATORY COMPONENTS OF SENSORY TRANSDUCTION SYSTEM"/>
    <property type="match status" value="1"/>
</dbReference>
<organism evidence="5 6">
    <name type="scientific">Luteimonas kalidii</name>
    <dbReference type="NCBI Taxonomy" id="3042025"/>
    <lineage>
        <taxon>Bacteria</taxon>
        <taxon>Pseudomonadati</taxon>
        <taxon>Pseudomonadota</taxon>
        <taxon>Gammaproteobacteria</taxon>
        <taxon>Lysobacterales</taxon>
        <taxon>Lysobacteraceae</taxon>
        <taxon>Luteimonas</taxon>
    </lineage>
</organism>
<evidence type="ECO:0000256" key="1">
    <source>
        <dbReference type="ARBA" id="ARBA00012528"/>
    </source>
</evidence>
<keyword evidence="6" id="KW-1185">Reference proteome</keyword>
<evidence type="ECO:0000256" key="2">
    <source>
        <dbReference type="ARBA" id="ARBA00034247"/>
    </source>
</evidence>
<dbReference type="EMBL" id="JARXRO010000018">
    <property type="protein sequence ID" value="MDH5834605.1"/>
    <property type="molecule type" value="Genomic_DNA"/>
</dbReference>
<dbReference type="InterPro" id="IPR000160">
    <property type="entry name" value="GGDEF_dom"/>
</dbReference>
<dbReference type="EC" id="2.7.7.65" evidence="1"/>
<evidence type="ECO:0000256" key="3">
    <source>
        <dbReference type="SAM" id="Phobius"/>
    </source>
</evidence>
<dbReference type="CDD" id="cd01949">
    <property type="entry name" value="GGDEF"/>
    <property type="match status" value="1"/>
</dbReference>
<dbReference type="SUPFAM" id="SSF55073">
    <property type="entry name" value="Nucleotide cyclase"/>
    <property type="match status" value="1"/>
</dbReference>
<feature type="transmembrane region" description="Helical" evidence="3">
    <location>
        <begin position="91"/>
        <end position="112"/>
    </location>
</feature>
<feature type="transmembrane region" description="Helical" evidence="3">
    <location>
        <begin position="166"/>
        <end position="182"/>
    </location>
</feature>
<keyword evidence="5" id="KW-0548">Nucleotidyltransferase</keyword>
<dbReference type="PROSITE" id="PS50887">
    <property type="entry name" value="GGDEF"/>
    <property type="match status" value="1"/>
</dbReference>
<feature type="domain" description="GGDEF" evidence="4">
    <location>
        <begin position="239"/>
        <end position="371"/>
    </location>
</feature>
<keyword evidence="3" id="KW-0472">Membrane</keyword>
<dbReference type="InterPro" id="IPR050469">
    <property type="entry name" value="Diguanylate_Cyclase"/>
</dbReference>
<sequence length="371" mass="40917">MPQDEFIEQRAGQRGRNLLLQELRESCERARLGGFFYPVAALLAFFAAGAGAWRWQAVAVVGGLLALAIARCLIGPSAAPDIGEARRKLRLLWAVVLGSTILWGAFSAWTFAALTEPAPLVALLFSGAFGMALAHTMCMRTTPAVLAILCVMVPSQWVLWQGASQWVAIMWGVYMLYMLMVLRRSHREYRARLELEEDLRQQRDLFERQSQVDGLTGIANRREFGAALVRAVDGAAPGRAVSLLIIDVDHFKRINDSLGHRAGDACLVALAERLREHFREPGDLPVRLGGEEFGVVIQADRPQASQRAERFREALAAQPVQALDREVAVTVSIGCGQFDPARHEDADAFYGDVDAALYRAKLAGRNRTEHA</sequence>
<feature type="transmembrane region" description="Helical" evidence="3">
    <location>
        <begin position="144"/>
        <end position="160"/>
    </location>
</feature>
<dbReference type="Proteomes" id="UP001156873">
    <property type="component" value="Unassembled WGS sequence"/>
</dbReference>
<dbReference type="InterPro" id="IPR029787">
    <property type="entry name" value="Nucleotide_cyclase"/>
</dbReference>
<keyword evidence="3" id="KW-0812">Transmembrane</keyword>
<evidence type="ECO:0000313" key="5">
    <source>
        <dbReference type="EMBL" id="MDH5834605.1"/>
    </source>
</evidence>
<dbReference type="NCBIfam" id="TIGR00254">
    <property type="entry name" value="GGDEF"/>
    <property type="match status" value="1"/>
</dbReference>
<feature type="transmembrane region" description="Helical" evidence="3">
    <location>
        <begin position="118"/>
        <end position="137"/>
    </location>
</feature>
<dbReference type="GO" id="GO:0052621">
    <property type="term" value="F:diguanylate cyclase activity"/>
    <property type="evidence" value="ECO:0007669"/>
    <property type="project" value="UniProtKB-EC"/>
</dbReference>
<accession>A0ABT6JV96</accession>
<feature type="transmembrane region" description="Helical" evidence="3">
    <location>
        <begin position="59"/>
        <end position="79"/>
    </location>
</feature>
<keyword evidence="3" id="KW-1133">Transmembrane helix</keyword>
<dbReference type="Pfam" id="PF00990">
    <property type="entry name" value="GGDEF"/>
    <property type="match status" value="1"/>
</dbReference>
<dbReference type="Gene3D" id="3.30.70.270">
    <property type="match status" value="1"/>
</dbReference>
<gene>
    <name evidence="5" type="ORF">QFW81_11840</name>
</gene>
<reference evidence="5 6" key="1">
    <citation type="submission" date="2023-04" db="EMBL/GenBank/DDBJ databases">
        <title>Luteimonas sp. M1R5S59.</title>
        <authorList>
            <person name="Sun J.-Q."/>
        </authorList>
    </citation>
    <scope>NUCLEOTIDE SEQUENCE [LARGE SCALE GENOMIC DNA]</scope>
    <source>
        <strain evidence="5 6">M1R5S59</strain>
    </source>
</reference>
<keyword evidence="5" id="KW-0808">Transferase</keyword>
<dbReference type="SMART" id="SM00267">
    <property type="entry name" value="GGDEF"/>
    <property type="match status" value="1"/>
</dbReference>
<comment type="caution">
    <text evidence="5">The sequence shown here is derived from an EMBL/GenBank/DDBJ whole genome shotgun (WGS) entry which is preliminary data.</text>
</comment>
<name>A0ABT6JV96_9GAMM</name>
<dbReference type="PANTHER" id="PTHR45138:SF9">
    <property type="entry name" value="DIGUANYLATE CYCLASE DGCM-RELATED"/>
    <property type="match status" value="1"/>
</dbReference>
<evidence type="ECO:0000259" key="4">
    <source>
        <dbReference type="PROSITE" id="PS50887"/>
    </source>
</evidence>
<comment type="catalytic activity">
    <reaction evidence="2">
        <text>2 GTP = 3',3'-c-di-GMP + 2 diphosphate</text>
        <dbReference type="Rhea" id="RHEA:24898"/>
        <dbReference type="ChEBI" id="CHEBI:33019"/>
        <dbReference type="ChEBI" id="CHEBI:37565"/>
        <dbReference type="ChEBI" id="CHEBI:58805"/>
        <dbReference type="EC" id="2.7.7.65"/>
    </reaction>
</comment>
<evidence type="ECO:0000313" key="6">
    <source>
        <dbReference type="Proteomes" id="UP001156873"/>
    </source>
</evidence>
<proteinExistence type="predicted"/>
<dbReference type="InterPro" id="IPR043128">
    <property type="entry name" value="Rev_trsase/Diguanyl_cyclase"/>
</dbReference>
<dbReference type="RefSeq" id="WP_280578978.1">
    <property type="nucleotide sequence ID" value="NZ_JARXRO010000018.1"/>
</dbReference>
<feature type="transmembrane region" description="Helical" evidence="3">
    <location>
        <begin position="34"/>
        <end position="53"/>
    </location>
</feature>